<sequence>MDQLFSRICNDDSIELNASTFMMEMKETAYILQNITEKSLVIIDELGRGTSTHDGLGIAFAVCEELIHSRAFVFFATHFQALTASLTVYHTVVNLHLETETARDNDYAPGIIYKYRLTDGSAREQHYCLSLAKSLQLPKDITERAEEVSFKLTELQENARQQSESSKVVARRRALAQIAHALVLVQQSSKDMSKQELTLAIRDAQQEAISEMLAIRDMR</sequence>
<dbReference type="GO" id="GO:0140664">
    <property type="term" value="F:ATP-dependent DNA damage sensor activity"/>
    <property type="evidence" value="ECO:0007669"/>
    <property type="project" value="InterPro"/>
</dbReference>
<evidence type="ECO:0000256" key="1">
    <source>
        <dbReference type="ARBA" id="ARBA00006271"/>
    </source>
</evidence>
<dbReference type="Pfam" id="PF00488">
    <property type="entry name" value="MutS_V"/>
    <property type="match status" value="1"/>
</dbReference>
<evidence type="ECO:0000313" key="7">
    <source>
        <dbReference type="Proteomes" id="UP000738325"/>
    </source>
</evidence>
<comment type="similarity">
    <text evidence="1">Belongs to the DNA mismatch repair MutS family.</text>
</comment>
<keyword evidence="7" id="KW-1185">Reference proteome</keyword>
<dbReference type="OrthoDB" id="276261at2759"/>
<dbReference type="AlphaFoldDB" id="A0A9P6ULE3"/>
<dbReference type="GO" id="GO:0005634">
    <property type="term" value="C:nucleus"/>
    <property type="evidence" value="ECO:0007669"/>
    <property type="project" value="TreeGrafter"/>
</dbReference>
<keyword evidence="4" id="KW-0238">DNA-binding</keyword>
<evidence type="ECO:0000256" key="3">
    <source>
        <dbReference type="ARBA" id="ARBA00022840"/>
    </source>
</evidence>
<protein>
    <submittedName>
        <fullName evidence="6">MutS protein msh4</fullName>
    </submittedName>
</protein>
<dbReference type="Proteomes" id="UP000738325">
    <property type="component" value="Unassembled WGS sequence"/>
</dbReference>
<gene>
    <name evidence="6" type="primary">MSH4_2</name>
    <name evidence="6" type="ORF">BGZ99_000688</name>
</gene>
<dbReference type="InterPro" id="IPR045076">
    <property type="entry name" value="MutS"/>
</dbReference>
<evidence type="ECO:0000256" key="4">
    <source>
        <dbReference type="ARBA" id="ARBA00023125"/>
    </source>
</evidence>
<evidence type="ECO:0000259" key="5">
    <source>
        <dbReference type="PROSITE" id="PS00486"/>
    </source>
</evidence>
<dbReference type="PANTHER" id="PTHR11361">
    <property type="entry name" value="DNA MISMATCH REPAIR PROTEIN MUTS FAMILY MEMBER"/>
    <property type="match status" value="1"/>
</dbReference>
<dbReference type="GO" id="GO:0007131">
    <property type="term" value="P:reciprocal meiotic recombination"/>
    <property type="evidence" value="ECO:0007669"/>
    <property type="project" value="TreeGrafter"/>
</dbReference>
<dbReference type="EMBL" id="JAAAIP010001139">
    <property type="protein sequence ID" value="KAG0310061.1"/>
    <property type="molecule type" value="Genomic_DNA"/>
</dbReference>
<dbReference type="SUPFAM" id="SSF52540">
    <property type="entry name" value="P-loop containing nucleoside triphosphate hydrolases"/>
    <property type="match status" value="1"/>
</dbReference>
<keyword evidence="3" id="KW-0067">ATP-binding</keyword>
<dbReference type="GO" id="GO:0006298">
    <property type="term" value="P:mismatch repair"/>
    <property type="evidence" value="ECO:0007669"/>
    <property type="project" value="InterPro"/>
</dbReference>
<accession>A0A9P6ULE3</accession>
<proteinExistence type="inferred from homology"/>
<keyword evidence="2" id="KW-0547">Nucleotide-binding</keyword>
<name>A0A9P6ULE3_9FUNG</name>
<dbReference type="InterPro" id="IPR027417">
    <property type="entry name" value="P-loop_NTPase"/>
</dbReference>
<dbReference type="GO" id="GO:0030983">
    <property type="term" value="F:mismatched DNA binding"/>
    <property type="evidence" value="ECO:0007669"/>
    <property type="project" value="InterPro"/>
</dbReference>
<comment type="caution">
    <text evidence="6">The sequence shown here is derived from an EMBL/GenBank/DDBJ whole genome shotgun (WGS) entry which is preliminary data.</text>
</comment>
<dbReference type="PANTHER" id="PTHR11361:SF21">
    <property type="entry name" value="MUTS PROTEIN HOMOLOG 4"/>
    <property type="match status" value="1"/>
</dbReference>
<feature type="domain" description="DNA mismatch repair proteins mutS family" evidence="5">
    <location>
        <begin position="39"/>
        <end position="55"/>
    </location>
</feature>
<dbReference type="GO" id="GO:0005524">
    <property type="term" value="F:ATP binding"/>
    <property type="evidence" value="ECO:0007669"/>
    <property type="project" value="UniProtKB-KW"/>
</dbReference>
<evidence type="ECO:0000256" key="2">
    <source>
        <dbReference type="ARBA" id="ARBA00022741"/>
    </source>
</evidence>
<dbReference type="InterPro" id="IPR000432">
    <property type="entry name" value="DNA_mismatch_repair_MutS_C"/>
</dbReference>
<dbReference type="SMART" id="SM00534">
    <property type="entry name" value="MUTSac"/>
    <property type="match status" value="1"/>
</dbReference>
<organism evidence="6 7">
    <name type="scientific">Dissophora globulifera</name>
    <dbReference type="NCBI Taxonomy" id="979702"/>
    <lineage>
        <taxon>Eukaryota</taxon>
        <taxon>Fungi</taxon>
        <taxon>Fungi incertae sedis</taxon>
        <taxon>Mucoromycota</taxon>
        <taxon>Mortierellomycotina</taxon>
        <taxon>Mortierellomycetes</taxon>
        <taxon>Mortierellales</taxon>
        <taxon>Mortierellaceae</taxon>
        <taxon>Dissophora</taxon>
    </lineage>
</organism>
<dbReference type="Gene3D" id="3.40.50.300">
    <property type="entry name" value="P-loop containing nucleotide triphosphate hydrolases"/>
    <property type="match status" value="1"/>
</dbReference>
<reference evidence="6" key="1">
    <citation type="journal article" date="2020" name="Fungal Divers.">
        <title>Resolving the Mortierellaceae phylogeny through synthesis of multi-gene phylogenetics and phylogenomics.</title>
        <authorList>
            <person name="Vandepol N."/>
            <person name="Liber J."/>
            <person name="Desiro A."/>
            <person name="Na H."/>
            <person name="Kennedy M."/>
            <person name="Barry K."/>
            <person name="Grigoriev I.V."/>
            <person name="Miller A.N."/>
            <person name="O'Donnell K."/>
            <person name="Stajich J.E."/>
            <person name="Bonito G."/>
        </authorList>
    </citation>
    <scope>NUCLEOTIDE SEQUENCE</scope>
    <source>
        <strain evidence="6">REB-010B</strain>
    </source>
</reference>
<evidence type="ECO:0000313" key="6">
    <source>
        <dbReference type="EMBL" id="KAG0310061.1"/>
    </source>
</evidence>
<dbReference type="PROSITE" id="PS00486">
    <property type="entry name" value="DNA_MISMATCH_REPAIR_2"/>
    <property type="match status" value="1"/>
</dbReference>